<dbReference type="GO" id="GO:0005737">
    <property type="term" value="C:cytoplasm"/>
    <property type="evidence" value="ECO:0007669"/>
    <property type="project" value="InterPro"/>
</dbReference>
<feature type="binding site" evidence="10">
    <location>
        <begin position="103"/>
        <end position="104"/>
    </location>
    <ligand>
        <name>substrate</name>
    </ligand>
</feature>
<dbReference type="HAMAP" id="MF_00575">
    <property type="entry name" value="LpxH"/>
    <property type="match status" value="1"/>
</dbReference>
<evidence type="ECO:0000259" key="11">
    <source>
        <dbReference type="Pfam" id="PF00149"/>
    </source>
</evidence>
<dbReference type="KEGG" id="rhf:EUB48_07770"/>
<comment type="catalytic activity">
    <reaction evidence="10">
        <text>UDP-2-N,3-O-bis[(3R)-3-hydroxytetradecanoyl]-alpha-D-glucosamine + H2O = 2-N,3-O-bis[(3R)-3-hydroxytetradecanoyl]-alpha-D-glucosaminyl 1-phosphate + UMP + 2 H(+)</text>
        <dbReference type="Rhea" id="RHEA:25213"/>
        <dbReference type="ChEBI" id="CHEBI:15377"/>
        <dbReference type="ChEBI" id="CHEBI:15378"/>
        <dbReference type="ChEBI" id="CHEBI:57865"/>
        <dbReference type="ChEBI" id="CHEBI:57957"/>
        <dbReference type="ChEBI" id="CHEBI:78847"/>
        <dbReference type="EC" id="3.6.1.54"/>
    </reaction>
</comment>
<evidence type="ECO:0000256" key="7">
    <source>
        <dbReference type="ARBA" id="ARBA00023098"/>
    </source>
</evidence>
<proteinExistence type="inferred from homology"/>
<dbReference type="EC" id="3.6.1.54" evidence="10"/>
<reference evidence="12 13" key="1">
    <citation type="submission" date="2019-01" db="EMBL/GenBank/DDBJ databases">
        <title>Genomic insights into a novel species Rhodoferax sp.</title>
        <authorList>
            <person name="Jin L."/>
        </authorList>
    </citation>
    <scope>NUCLEOTIDE SEQUENCE [LARGE SCALE GENOMIC DNA]</scope>
    <source>
        <strain evidence="12 13">CHu59-6-5</strain>
    </source>
</reference>
<keyword evidence="13" id="KW-1185">Reference proteome</keyword>
<dbReference type="OrthoDB" id="9783283at2"/>
<comment type="cofactor">
    <cofactor evidence="10">
        <name>Mn(2+)</name>
        <dbReference type="ChEBI" id="CHEBI:29035"/>
    </cofactor>
    <text evidence="10">Binds 2 Mn(2+) ions per subunit in a binuclear metal center.</text>
</comment>
<keyword evidence="9 10" id="KW-0464">Manganese</keyword>
<dbReference type="SUPFAM" id="SSF56300">
    <property type="entry name" value="Metallo-dependent phosphatases"/>
    <property type="match status" value="1"/>
</dbReference>
<evidence type="ECO:0000256" key="10">
    <source>
        <dbReference type="HAMAP-Rule" id="MF_00575"/>
    </source>
</evidence>
<keyword evidence="4 10" id="KW-0441">Lipid A biosynthesis</keyword>
<sequence length="269" mass="29457">MAPTVPAFVELASPFDWRTVDFISDLHLQAADSATSAAWQQYMQSTAASAVFILGDLFEVWVGDDAALNAPANPGEAPGFEALCADVLREATQRLRVFFMHGNRDFLVGTQFLDACHVTLLADPTVLAFAGQRWLLTHGDALCLDDLDYMAFRRQVRGTDWQRDFLAKPLLERRAIARAIRDQSEARKRSGVSYGDVDTPAARQWLQAAQAAALIHGHTHKPADHDLGAGLARVVLSDWDLVATPPRAEVLRLTATGPFAGRLQRVALA</sequence>
<organism evidence="12 13">
    <name type="scientific">Rhodoferax sediminis</name>
    <dbReference type="NCBI Taxonomy" id="2509614"/>
    <lineage>
        <taxon>Bacteria</taxon>
        <taxon>Pseudomonadati</taxon>
        <taxon>Pseudomonadota</taxon>
        <taxon>Betaproteobacteria</taxon>
        <taxon>Burkholderiales</taxon>
        <taxon>Comamonadaceae</taxon>
        <taxon>Rhodoferax</taxon>
    </lineage>
</organism>
<evidence type="ECO:0000256" key="2">
    <source>
        <dbReference type="ARBA" id="ARBA00022516"/>
    </source>
</evidence>
<feature type="binding site" evidence="10">
    <location>
        <position position="218"/>
    </location>
    <ligand>
        <name>Mn(2+)</name>
        <dbReference type="ChEBI" id="CHEBI:29035"/>
        <label>2</label>
    </ligand>
</feature>
<dbReference type="PANTHER" id="PTHR34990:SF1">
    <property type="entry name" value="UDP-2,3-DIACYLGLUCOSAMINE HYDROLASE"/>
    <property type="match status" value="1"/>
</dbReference>
<dbReference type="GO" id="GO:0009245">
    <property type="term" value="P:lipid A biosynthetic process"/>
    <property type="evidence" value="ECO:0007669"/>
    <property type="project" value="UniProtKB-UniRule"/>
</dbReference>
<dbReference type="InterPro" id="IPR029052">
    <property type="entry name" value="Metallo-depent_PP-like"/>
</dbReference>
<dbReference type="CDD" id="cd07398">
    <property type="entry name" value="MPP_YbbF-LpxH"/>
    <property type="match status" value="1"/>
</dbReference>
<keyword evidence="6 10" id="KW-0378">Hydrolase</keyword>
<feature type="domain" description="Calcineurin-like phosphoesterase" evidence="11">
    <location>
        <begin position="20"/>
        <end position="222"/>
    </location>
</feature>
<name>A0A515D9V0_9BURK</name>
<keyword evidence="7 10" id="KW-0443">Lipid metabolism</keyword>
<feature type="binding site" evidence="10">
    <location>
        <position position="184"/>
    </location>
    <ligand>
        <name>substrate</name>
    </ligand>
</feature>
<gene>
    <name evidence="10" type="primary">lpxH</name>
    <name evidence="12" type="ORF">EUB48_07770</name>
</gene>
<feature type="binding site" evidence="10">
    <location>
        <position position="56"/>
    </location>
    <ligand>
        <name>Mn(2+)</name>
        <dbReference type="ChEBI" id="CHEBI:29035"/>
        <label>1</label>
    </ligand>
</feature>
<comment type="pathway">
    <text evidence="10">Glycolipid biosynthesis; lipid IV(A) biosynthesis; lipid IV(A) from (3R)-3-hydroxytetradecanoyl-[acyl-carrier-protein] and UDP-N-acetyl-alpha-D-glucosamine: step 4/6.</text>
</comment>
<dbReference type="Pfam" id="PF00149">
    <property type="entry name" value="Metallophos"/>
    <property type="match status" value="1"/>
</dbReference>
<dbReference type="PANTHER" id="PTHR34990">
    <property type="entry name" value="UDP-2,3-DIACYLGLUCOSAMINE HYDROLASE-RELATED"/>
    <property type="match status" value="1"/>
</dbReference>
<keyword evidence="8 10" id="KW-0472">Membrane</keyword>
<comment type="function">
    <text evidence="10">Hydrolyzes the pyrophosphate bond of UDP-2,3-diacylglucosamine to yield 2,3-diacylglucosamine 1-phosphate (lipid X) and UMP by catalyzing the attack of water at the alpha-P atom. Involved in the biosynthesis of lipid A, a phosphorylated glycolipid that anchors the lipopolysaccharide to the outer membrane of the cell.</text>
</comment>
<comment type="similarity">
    <text evidence="10">Belongs to the LpxH family.</text>
</comment>
<dbReference type="EMBL" id="CP035503">
    <property type="protein sequence ID" value="QDL37195.1"/>
    <property type="molecule type" value="Genomic_DNA"/>
</dbReference>
<feature type="binding site" evidence="10">
    <location>
        <position position="218"/>
    </location>
    <ligand>
        <name>substrate</name>
    </ligand>
</feature>
<dbReference type="InterPro" id="IPR043461">
    <property type="entry name" value="LpxH-like"/>
</dbReference>
<dbReference type="GO" id="GO:0008758">
    <property type="term" value="F:UDP-2,3-diacylglucosamine hydrolase activity"/>
    <property type="evidence" value="ECO:0007669"/>
    <property type="project" value="UniProtKB-UniRule"/>
</dbReference>
<dbReference type="UniPathway" id="UPA00359">
    <property type="reaction ID" value="UER00480"/>
</dbReference>
<accession>A0A515D9V0</accession>
<feature type="binding site" evidence="10">
    <location>
        <position position="220"/>
    </location>
    <ligand>
        <name>Mn(2+)</name>
        <dbReference type="ChEBI" id="CHEBI:29035"/>
        <label>1</label>
    </ligand>
</feature>
<keyword evidence="2 10" id="KW-0444">Lipid biosynthesis</keyword>
<feature type="binding site" evidence="10">
    <location>
        <position position="138"/>
    </location>
    <ligand>
        <name>Mn(2+)</name>
        <dbReference type="ChEBI" id="CHEBI:29035"/>
        <label>2</label>
    </ligand>
</feature>
<dbReference type="InterPro" id="IPR010138">
    <property type="entry name" value="UDP-diacylglucosamine_Hdrlase"/>
</dbReference>
<comment type="subcellular location">
    <subcellularLocation>
        <location evidence="10">Cell inner membrane</location>
        <topology evidence="10">Peripheral membrane protein</topology>
        <orientation evidence="10">Cytoplasmic side</orientation>
    </subcellularLocation>
</comment>
<dbReference type="NCBIfam" id="NF003743">
    <property type="entry name" value="PRK05340.1"/>
    <property type="match status" value="1"/>
</dbReference>
<evidence type="ECO:0000256" key="3">
    <source>
        <dbReference type="ARBA" id="ARBA00022519"/>
    </source>
</evidence>
<dbReference type="GO" id="GO:0019897">
    <property type="term" value="C:extrinsic component of plasma membrane"/>
    <property type="evidence" value="ECO:0007669"/>
    <property type="project" value="UniProtKB-UniRule"/>
</dbReference>
<evidence type="ECO:0000256" key="5">
    <source>
        <dbReference type="ARBA" id="ARBA00022723"/>
    </source>
</evidence>
<evidence type="ECO:0000313" key="13">
    <source>
        <dbReference type="Proteomes" id="UP000316798"/>
    </source>
</evidence>
<keyword evidence="1 10" id="KW-1003">Cell membrane</keyword>
<dbReference type="InterPro" id="IPR004843">
    <property type="entry name" value="Calcineurin-like_PHP"/>
</dbReference>
<comment type="caution">
    <text evidence="10">Lacks conserved residue(s) required for the propagation of feature annotation.</text>
</comment>
<keyword evidence="3 10" id="KW-0997">Cell inner membrane</keyword>
<dbReference type="GO" id="GO:0030145">
    <property type="term" value="F:manganese ion binding"/>
    <property type="evidence" value="ECO:0007669"/>
    <property type="project" value="UniProtKB-UniRule"/>
</dbReference>
<feature type="binding site" evidence="10">
    <location>
        <position position="146"/>
    </location>
    <ligand>
        <name>substrate</name>
    </ligand>
</feature>
<evidence type="ECO:0000313" key="12">
    <source>
        <dbReference type="EMBL" id="QDL37195.1"/>
    </source>
</evidence>
<keyword evidence="5 10" id="KW-0479">Metal-binding</keyword>
<dbReference type="AlphaFoldDB" id="A0A515D9V0"/>
<feature type="binding site" evidence="10">
    <location>
        <position position="103"/>
    </location>
    <ligand>
        <name>Mn(2+)</name>
        <dbReference type="ChEBI" id="CHEBI:29035"/>
        <label>2</label>
    </ligand>
</feature>
<evidence type="ECO:0000256" key="6">
    <source>
        <dbReference type="ARBA" id="ARBA00022801"/>
    </source>
</evidence>
<dbReference type="RefSeq" id="WP_142818363.1">
    <property type="nucleotide sequence ID" value="NZ_CP035503.1"/>
</dbReference>
<dbReference type="Gene3D" id="3.60.21.10">
    <property type="match status" value="1"/>
</dbReference>
<feature type="binding site" evidence="10">
    <location>
        <position position="56"/>
    </location>
    <ligand>
        <name>Mn(2+)</name>
        <dbReference type="ChEBI" id="CHEBI:29035"/>
        <label>2</label>
    </ligand>
</feature>
<evidence type="ECO:0000256" key="8">
    <source>
        <dbReference type="ARBA" id="ARBA00023136"/>
    </source>
</evidence>
<evidence type="ECO:0000256" key="4">
    <source>
        <dbReference type="ARBA" id="ARBA00022556"/>
    </source>
</evidence>
<dbReference type="Proteomes" id="UP000316798">
    <property type="component" value="Chromosome"/>
</dbReference>
<evidence type="ECO:0000256" key="1">
    <source>
        <dbReference type="ARBA" id="ARBA00022475"/>
    </source>
</evidence>
<feature type="binding site" evidence="10">
    <location>
        <position position="27"/>
    </location>
    <ligand>
        <name>Mn(2+)</name>
        <dbReference type="ChEBI" id="CHEBI:29035"/>
        <label>1</label>
    </ligand>
</feature>
<evidence type="ECO:0000256" key="9">
    <source>
        <dbReference type="ARBA" id="ARBA00023211"/>
    </source>
</evidence>
<protein>
    <recommendedName>
        <fullName evidence="10">UDP-2,3-diacylglucosamine hydrolase</fullName>
        <ecNumber evidence="10">3.6.1.54</ecNumber>
    </recommendedName>
    <alternativeName>
        <fullName evidence="10">UDP-2,3-diacylglucosamine diphosphatase</fullName>
    </alternativeName>
</protein>
<feature type="binding site" evidence="10">
    <location>
        <position position="25"/>
    </location>
    <ligand>
        <name>Mn(2+)</name>
        <dbReference type="ChEBI" id="CHEBI:29035"/>
        <label>1</label>
    </ligand>
</feature>